<reference evidence="3 4" key="1">
    <citation type="submission" date="2017-09" db="EMBL/GenBank/DDBJ databases">
        <title>Large-scale bioinformatics analysis of Bacillus genomes uncovers conserved roles of natural products in bacterial physiology.</title>
        <authorList>
            <consortium name="Agbiome Team Llc"/>
            <person name="Bleich R.M."/>
            <person name="Grubbs K.J."/>
            <person name="Santa Maria K.C."/>
            <person name="Allen S.E."/>
            <person name="Farag S."/>
            <person name="Shank E.A."/>
            <person name="Bowers A."/>
        </authorList>
    </citation>
    <scope>NUCLEOTIDE SEQUENCE [LARGE SCALE GENOMIC DNA]</scope>
    <source>
        <strain evidence="2 3">AFS049141</strain>
        <strain evidence="1 4">AFS083741</strain>
    </source>
</reference>
<protein>
    <submittedName>
        <fullName evidence="2">Uncharacterized protein</fullName>
    </submittedName>
</protein>
<proteinExistence type="predicted"/>
<dbReference type="Proteomes" id="UP000224413">
    <property type="component" value="Unassembled WGS sequence"/>
</dbReference>
<dbReference type="Proteomes" id="UP000223834">
    <property type="component" value="Unassembled WGS sequence"/>
</dbReference>
<dbReference type="RefSeq" id="WP_098584140.1">
    <property type="nucleotide sequence ID" value="NZ_NUIQ01000154.1"/>
</dbReference>
<evidence type="ECO:0000313" key="3">
    <source>
        <dbReference type="Proteomes" id="UP000223834"/>
    </source>
</evidence>
<dbReference type="EMBL" id="NUWJ01000219">
    <property type="protein sequence ID" value="PFK11330.1"/>
    <property type="molecule type" value="Genomic_DNA"/>
</dbReference>
<evidence type="ECO:0000313" key="4">
    <source>
        <dbReference type="Proteomes" id="UP000224413"/>
    </source>
</evidence>
<sequence>MSRYVIYLSSNTSKGMSHESYGYWRGKTYQVQGETFPVTDIEVTPDTKVYKSKKRAENSAEKIFDKCGYVVSWFVEEI</sequence>
<evidence type="ECO:0000313" key="2">
    <source>
        <dbReference type="EMBL" id="PGO73681.1"/>
    </source>
</evidence>
<gene>
    <name evidence="2" type="ORF">CN980_18100</name>
    <name evidence="1" type="ORF">COI98_23720</name>
</gene>
<comment type="caution">
    <text evidence="2">The sequence shown here is derived from an EMBL/GenBank/DDBJ whole genome shotgun (WGS) entry which is preliminary data.</text>
</comment>
<organism evidence="2 3">
    <name type="scientific">Bacillus cereus</name>
    <dbReference type="NCBI Taxonomy" id="1396"/>
    <lineage>
        <taxon>Bacteria</taxon>
        <taxon>Bacillati</taxon>
        <taxon>Bacillota</taxon>
        <taxon>Bacilli</taxon>
        <taxon>Bacillales</taxon>
        <taxon>Bacillaceae</taxon>
        <taxon>Bacillus</taxon>
        <taxon>Bacillus cereus group</taxon>
    </lineage>
</organism>
<name>A0A9X7C9S6_BACCE</name>
<accession>A0A9X7C9S6</accession>
<dbReference type="AlphaFoldDB" id="A0A9X7C9S6"/>
<evidence type="ECO:0000313" key="1">
    <source>
        <dbReference type="EMBL" id="PFK11330.1"/>
    </source>
</evidence>
<dbReference type="EMBL" id="NUIQ01000154">
    <property type="protein sequence ID" value="PGO73681.1"/>
    <property type="molecule type" value="Genomic_DNA"/>
</dbReference>